<dbReference type="Gene3D" id="1.10.260.30">
    <property type="entry name" value="Signal recognition particle, SRP54 subunit, M-domain"/>
    <property type="match status" value="1"/>
</dbReference>
<reference evidence="14" key="1">
    <citation type="submission" date="2014-07" db="EMBL/GenBank/DDBJ databases">
        <authorList>
            <person name="Santos-Garcia D."/>
        </authorList>
    </citation>
    <scope>NUCLEOTIDE SEQUENCE [LARGE SCALE GENOMIC DNA]</scope>
</reference>
<dbReference type="EC" id="3.6.5.4" evidence="10"/>
<dbReference type="SMART" id="SM00382">
    <property type="entry name" value="AAA"/>
    <property type="match status" value="1"/>
</dbReference>
<dbReference type="InterPro" id="IPR042101">
    <property type="entry name" value="SRP54_N_sf"/>
</dbReference>
<dbReference type="GO" id="GO:0005525">
    <property type="term" value="F:GTP binding"/>
    <property type="evidence" value="ECO:0007669"/>
    <property type="project" value="UniProtKB-KW"/>
</dbReference>
<comment type="similarity">
    <text evidence="2">Belongs to the GTP-binding SRP family. SRP54 subfamily.</text>
</comment>
<dbReference type="SMART" id="SM00963">
    <property type="entry name" value="SRP54_N"/>
    <property type="match status" value="1"/>
</dbReference>
<evidence type="ECO:0000256" key="9">
    <source>
        <dbReference type="ARBA" id="ARBA00023274"/>
    </source>
</evidence>
<evidence type="ECO:0000256" key="8">
    <source>
        <dbReference type="ARBA" id="ARBA00023135"/>
    </source>
</evidence>
<dbReference type="InterPro" id="IPR036225">
    <property type="entry name" value="SRP/SRP_N"/>
</dbReference>
<dbReference type="GO" id="GO:0008312">
    <property type="term" value="F:7S RNA binding"/>
    <property type="evidence" value="ECO:0007669"/>
    <property type="project" value="InterPro"/>
</dbReference>
<dbReference type="HOGENOM" id="CLU_009301_6_0_6"/>
<dbReference type="SUPFAM" id="SSF52540">
    <property type="entry name" value="P-loop containing nucleoside triphosphate hydrolases"/>
    <property type="match status" value="1"/>
</dbReference>
<proteinExistence type="inferred from homology"/>
<dbReference type="InterPro" id="IPR004125">
    <property type="entry name" value="Signal_recog_particle_SRP54_M"/>
</dbReference>
<dbReference type="Gene3D" id="3.40.50.300">
    <property type="entry name" value="P-loop containing nucleotide triphosphate hydrolases"/>
    <property type="match status" value="1"/>
</dbReference>
<dbReference type="Pfam" id="PF02978">
    <property type="entry name" value="SRP_SPB"/>
    <property type="match status" value="1"/>
</dbReference>
<comment type="catalytic activity">
    <reaction evidence="11">
        <text>GTP + H2O = GDP + phosphate + H(+)</text>
        <dbReference type="Rhea" id="RHEA:19669"/>
        <dbReference type="ChEBI" id="CHEBI:15377"/>
        <dbReference type="ChEBI" id="CHEBI:15378"/>
        <dbReference type="ChEBI" id="CHEBI:37565"/>
        <dbReference type="ChEBI" id="CHEBI:43474"/>
        <dbReference type="ChEBI" id="CHEBI:58189"/>
        <dbReference type="EC" id="3.6.5.4"/>
    </reaction>
</comment>
<evidence type="ECO:0000256" key="7">
    <source>
        <dbReference type="ARBA" id="ARBA00023134"/>
    </source>
</evidence>
<evidence type="ECO:0000256" key="1">
    <source>
        <dbReference type="ARBA" id="ARBA00004496"/>
    </source>
</evidence>
<dbReference type="Proteomes" id="UP000032420">
    <property type="component" value="Chromosome I"/>
</dbReference>
<dbReference type="Pfam" id="PF02881">
    <property type="entry name" value="SRP54_N"/>
    <property type="match status" value="1"/>
</dbReference>
<dbReference type="OrthoDB" id="9804720at2"/>
<keyword evidence="7" id="KW-0342">GTP-binding</keyword>
<comment type="subcellular location">
    <subcellularLocation>
        <location evidence="1">Cytoplasm</location>
    </subcellularLocation>
</comment>
<dbReference type="FunFam" id="3.40.50.300:FF:000022">
    <property type="entry name" value="Signal recognition particle 54 kDa subunit"/>
    <property type="match status" value="1"/>
</dbReference>
<sequence length="447" mass="51175">MFKKLKINFEIIFQKLKSEYKLTETNIKYILIEIKKILLESDVSLPVIKELLNNINLNFLNKSFINSNLNPVQTFIKICYKELKKIMGDTSELNIKDTPSVILITGLQGSGKTTTVAKLAIFIKKNHNKKILLVSVDIYRPAAIEQLKILSTEISVDFFSSKNNNTIEIAEEAIKYARKNNYDVVIIDTAGRLHIDNYMMNEIKILHTAINPVETLFIVDAMTGQEAANISKVFNEKLSLTGIILTKIDGDNRGGAALSIRFITGKPIKFIGIGEQLTAFEIFSPDSIIFNILGMVDLSSFIEETNRIIDTNKIKSFFKNKDKFNLNDFLDYMKQIKQLGGINNLVSKFPFFNKSNNIINDLINDKDFIKFESIINSMTKLERKYPHLINDLRKLKICLVSGTNICDFNNLMKHFKTLNKFMKNLSNKEYLNKISEFLNNVFNNITN</sequence>
<dbReference type="PANTHER" id="PTHR11564">
    <property type="entry name" value="SIGNAL RECOGNITION PARTICLE 54K PROTEIN SRP54"/>
    <property type="match status" value="1"/>
</dbReference>
<dbReference type="GO" id="GO:0048500">
    <property type="term" value="C:signal recognition particle"/>
    <property type="evidence" value="ECO:0007669"/>
    <property type="project" value="InterPro"/>
</dbReference>
<organism evidence="13 14">
    <name type="scientific">Candidatus Johnevansia muelleri</name>
    <dbReference type="NCBI Taxonomy" id="1495769"/>
    <lineage>
        <taxon>Bacteria</taxon>
        <taxon>Pseudomonadati</taxon>
        <taxon>Pseudomonadota</taxon>
        <taxon>Gammaproteobacteria</taxon>
        <taxon>Candidatus Johnevansiales</taxon>
        <taxon>Candidatus Johnevansiaceae</taxon>
        <taxon>Candidatus Johnevansia</taxon>
    </lineage>
</organism>
<keyword evidence="3" id="KW-0963">Cytoplasm</keyword>
<dbReference type="InterPro" id="IPR036891">
    <property type="entry name" value="Signal_recog_part_SRP54_M_sf"/>
</dbReference>
<dbReference type="PATRIC" id="fig|1495769.3.peg.16"/>
<dbReference type="Gene3D" id="1.20.120.140">
    <property type="entry name" value="Signal recognition particle SRP54, nucleotide-binding domain"/>
    <property type="match status" value="1"/>
</dbReference>
<evidence type="ECO:0000256" key="4">
    <source>
        <dbReference type="ARBA" id="ARBA00022741"/>
    </source>
</evidence>
<evidence type="ECO:0000256" key="3">
    <source>
        <dbReference type="ARBA" id="ARBA00022490"/>
    </source>
</evidence>
<keyword evidence="4" id="KW-0547">Nucleotide-binding</keyword>
<evidence type="ECO:0000313" key="14">
    <source>
        <dbReference type="Proteomes" id="UP000032420"/>
    </source>
</evidence>
<dbReference type="GO" id="GO:0006614">
    <property type="term" value="P:SRP-dependent cotranslational protein targeting to membrane"/>
    <property type="evidence" value="ECO:0007669"/>
    <property type="project" value="InterPro"/>
</dbReference>
<keyword evidence="14" id="KW-1185">Reference proteome</keyword>
<accession>A0A078KHL5</accession>
<dbReference type="SMART" id="SM00962">
    <property type="entry name" value="SRP54"/>
    <property type="match status" value="1"/>
</dbReference>
<evidence type="ECO:0000256" key="5">
    <source>
        <dbReference type="ARBA" id="ARBA00022801"/>
    </source>
</evidence>
<dbReference type="SUPFAM" id="SSF47364">
    <property type="entry name" value="Domain of the SRP/SRP receptor G-proteins"/>
    <property type="match status" value="1"/>
</dbReference>
<dbReference type="InterPro" id="IPR027417">
    <property type="entry name" value="P-loop_NTPase"/>
</dbReference>
<dbReference type="GO" id="GO:0003924">
    <property type="term" value="F:GTPase activity"/>
    <property type="evidence" value="ECO:0007669"/>
    <property type="project" value="InterPro"/>
</dbReference>
<keyword evidence="8" id="KW-0733">Signal recognition particle</keyword>
<feature type="domain" description="SRP54-type proteins GTP-binding" evidence="12">
    <location>
        <begin position="267"/>
        <end position="280"/>
    </location>
</feature>
<dbReference type="STRING" id="1495769.CEM_022"/>
<evidence type="ECO:0000259" key="12">
    <source>
        <dbReference type="PROSITE" id="PS00300"/>
    </source>
</evidence>
<dbReference type="InterPro" id="IPR013822">
    <property type="entry name" value="Signal_recog_particl_SRP54_hlx"/>
</dbReference>
<dbReference type="KEGG" id="eme:CEM_022"/>
<dbReference type="PANTHER" id="PTHR11564:SF5">
    <property type="entry name" value="SIGNAL RECOGNITION PARTICLE SUBUNIT SRP54"/>
    <property type="match status" value="1"/>
</dbReference>
<dbReference type="Pfam" id="PF00448">
    <property type="entry name" value="SRP54"/>
    <property type="match status" value="1"/>
</dbReference>
<gene>
    <name evidence="13" type="primary">ffh</name>
    <name evidence="13" type="ORF">CEM_022</name>
</gene>
<dbReference type="CDD" id="cd18539">
    <property type="entry name" value="SRP_G"/>
    <property type="match status" value="1"/>
</dbReference>
<keyword evidence="5" id="KW-0378">Hydrolase</keyword>
<dbReference type="EMBL" id="LM655252">
    <property type="protein sequence ID" value="CDZ16294.1"/>
    <property type="molecule type" value="Genomic_DNA"/>
</dbReference>
<protein>
    <recommendedName>
        <fullName evidence="10">signal-recognition-particle GTPase</fullName>
        <ecNumber evidence="10">3.6.5.4</ecNumber>
    </recommendedName>
</protein>
<evidence type="ECO:0000256" key="11">
    <source>
        <dbReference type="ARBA" id="ARBA00048027"/>
    </source>
</evidence>
<keyword evidence="6" id="KW-0694">RNA-binding</keyword>
<dbReference type="InterPro" id="IPR003593">
    <property type="entry name" value="AAA+_ATPase"/>
</dbReference>
<name>A0A078KHL5_9GAMM</name>
<evidence type="ECO:0000256" key="10">
    <source>
        <dbReference type="ARBA" id="ARBA00035672"/>
    </source>
</evidence>
<dbReference type="InterPro" id="IPR000897">
    <property type="entry name" value="SRP54_GTPase_dom"/>
</dbReference>
<dbReference type="SUPFAM" id="SSF47446">
    <property type="entry name" value="Signal peptide-binding domain"/>
    <property type="match status" value="1"/>
</dbReference>
<dbReference type="PROSITE" id="PS00300">
    <property type="entry name" value="SRP54"/>
    <property type="match status" value="1"/>
</dbReference>
<keyword evidence="9" id="KW-0687">Ribonucleoprotein</keyword>
<evidence type="ECO:0000256" key="2">
    <source>
        <dbReference type="ARBA" id="ARBA00005450"/>
    </source>
</evidence>
<evidence type="ECO:0000256" key="6">
    <source>
        <dbReference type="ARBA" id="ARBA00022884"/>
    </source>
</evidence>
<dbReference type="AlphaFoldDB" id="A0A078KHL5"/>
<evidence type="ECO:0000313" key="13">
    <source>
        <dbReference type="EMBL" id="CDZ16294.1"/>
    </source>
</evidence>
<dbReference type="InterPro" id="IPR022941">
    <property type="entry name" value="SRP54"/>
</dbReference>